<evidence type="ECO:0000313" key="3">
    <source>
        <dbReference type="WBParaSite" id="BTMF_0000579701-mRNA-1"/>
    </source>
</evidence>
<reference evidence="1 2" key="2">
    <citation type="submission" date="2018-11" db="EMBL/GenBank/DDBJ databases">
        <authorList>
            <consortium name="Pathogen Informatics"/>
        </authorList>
    </citation>
    <scope>NUCLEOTIDE SEQUENCE [LARGE SCALE GENOMIC DNA]</scope>
</reference>
<keyword evidence="2" id="KW-1185">Reference proteome</keyword>
<evidence type="ECO:0000313" key="2">
    <source>
        <dbReference type="Proteomes" id="UP000280834"/>
    </source>
</evidence>
<accession>A0A0R3QHD2</accession>
<dbReference type="WBParaSite" id="BTMF_0000579701-mRNA-1">
    <property type="protein sequence ID" value="BTMF_0000579701-mRNA-1"/>
    <property type="gene ID" value="BTMF_0000579701"/>
</dbReference>
<protein>
    <submittedName>
        <fullName evidence="3">Ovule protein</fullName>
    </submittedName>
</protein>
<dbReference type="EMBL" id="UZAG01005263">
    <property type="protein sequence ID" value="VDO17628.1"/>
    <property type="molecule type" value="Genomic_DNA"/>
</dbReference>
<reference evidence="3" key="1">
    <citation type="submission" date="2017-02" db="UniProtKB">
        <authorList>
            <consortium name="WormBaseParasite"/>
        </authorList>
    </citation>
    <scope>IDENTIFICATION</scope>
</reference>
<name>A0A0R3QHD2_9BILA</name>
<evidence type="ECO:0000313" key="1">
    <source>
        <dbReference type="EMBL" id="VDO17628.1"/>
    </source>
</evidence>
<dbReference type="Proteomes" id="UP000280834">
    <property type="component" value="Unassembled WGS sequence"/>
</dbReference>
<organism evidence="3">
    <name type="scientific">Brugia timori</name>
    <dbReference type="NCBI Taxonomy" id="42155"/>
    <lineage>
        <taxon>Eukaryota</taxon>
        <taxon>Metazoa</taxon>
        <taxon>Ecdysozoa</taxon>
        <taxon>Nematoda</taxon>
        <taxon>Chromadorea</taxon>
        <taxon>Rhabditida</taxon>
        <taxon>Spirurina</taxon>
        <taxon>Spiruromorpha</taxon>
        <taxon>Filarioidea</taxon>
        <taxon>Onchocercidae</taxon>
        <taxon>Brugia</taxon>
    </lineage>
</organism>
<gene>
    <name evidence="1" type="ORF">BTMF_LOCUS5060</name>
</gene>
<sequence length="71" mass="8139">IDSNIAICSGYANRIPCSTFIHTLFRALNGQSGNVNSMTCLKFAPILLYWSIITKPFKNCWWITLYFNNKC</sequence>
<proteinExistence type="predicted"/>
<dbReference type="AlphaFoldDB" id="A0A0R3QHD2"/>